<reference evidence="3" key="1">
    <citation type="submission" date="2021-03" db="EMBL/GenBank/DDBJ databases">
        <title>Streptomyces strains.</title>
        <authorList>
            <person name="Lund M.B."/>
            <person name="Toerring T."/>
        </authorList>
    </citation>
    <scope>NUCLEOTIDE SEQUENCE</scope>
    <source>
        <strain evidence="3">JCM 4242</strain>
    </source>
</reference>
<feature type="transmembrane region" description="Helical" evidence="1">
    <location>
        <begin position="261"/>
        <end position="290"/>
    </location>
</feature>
<dbReference type="PANTHER" id="PTHR33133:SF1">
    <property type="entry name" value="EXPRESSED PROTEIN-RELATED"/>
    <property type="match status" value="1"/>
</dbReference>
<feature type="domain" description="Glycerophosphoryl diester phosphodiesterase membrane" evidence="2">
    <location>
        <begin position="167"/>
        <end position="291"/>
    </location>
</feature>
<keyword evidence="1" id="KW-0472">Membrane</keyword>
<dbReference type="Pfam" id="PF10110">
    <property type="entry name" value="GPDPase_memb"/>
    <property type="match status" value="1"/>
</dbReference>
<feature type="transmembrane region" description="Helical" evidence="1">
    <location>
        <begin position="127"/>
        <end position="152"/>
    </location>
</feature>
<evidence type="ECO:0000256" key="1">
    <source>
        <dbReference type="SAM" id="Phobius"/>
    </source>
</evidence>
<feature type="transmembrane region" description="Helical" evidence="1">
    <location>
        <begin position="80"/>
        <end position="106"/>
    </location>
</feature>
<dbReference type="InterPro" id="IPR018476">
    <property type="entry name" value="GlyceroP-diester-Pdiesterase_M"/>
</dbReference>
<evidence type="ECO:0000313" key="4">
    <source>
        <dbReference type="Proteomes" id="UP000664781"/>
    </source>
</evidence>
<dbReference type="PANTHER" id="PTHR33133">
    <property type="entry name" value="OS08G0107100 PROTEIN-RELATED"/>
    <property type="match status" value="1"/>
</dbReference>
<comment type="caution">
    <text evidence="3">The sequence shown here is derived from an EMBL/GenBank/DDBJ whole genome shotgun (WGS) entry which is preliminary data.</text>
</comment>
<feature type="transmembrane region" description="Helical" evidence="1">
    <location>
        <begin position="27"/>
        <end position="50"/>
    </location>
</feature>
<sequence>MVPLRPLGVGEILDGAFSAARRHWRTALGVSFVVAASTQAVGTVVTGLWLRDLPDVTELDETTPVREWLDAAVKDLGGTAVMALVGLVGSVFAAAMLTFVVSRAVLGRPVTAREAWARTRPHLGSMAGLFCLMPLLVGGVFAAGLLPGGLIVASGAEGPGLLALAAGAIAAIVLAAWLWVRYSLAAPALVLEKQGAIASMRRSAKLVRGSGWRILGIQLLATLLVFMIGTVVQVPATIIGLFTSVDLENLSAGFQGGSMSWSYLIISGISATISSTIALPITSGVTALLYMDQRIRRESLDIELARAAAEGEQ</sequence>
<dbReference type="Proteomes" id="UP000664781">
    <property type="component" value="Unassembled WGS sequence"/>
</dbReference>
<evidence type="ECO:0000259" key="2">
    <source>
        <dbReference type="Pfam" id="PF10110"/>
    </source>
</evidence>
<accession>A0A939JNI8</accession>
<keyword evidence="1" id="KW-0812">Transmembrane</keyword>
<name>A0A939JNI8_9ACTN</name>
<feature type="transmembrane region" description="Helical" evidence="1">
    <location>
        <begin position="164"/>
        <end position="191"/>
    </location>
</feature>
<gene>
    <name evidence="3" type="ORF">J1792_02370</name>
</gene>
<evidence type="ECO:0000313" key="3">
    <source>
        <dbReference type="EMBL" id="MBO0651687.1"/>
    </source>
</evidence>
<feature type="transmembrane region" description="Helical" evidence="1">
    <location>
        <begin position="212"/>
        <end position="241"/>
    </location>
</feature>
<dbReference type="AlphaFoldDB" id="A0A939JNI8"/>
<dbReference type="EMBL" id="JAFMOF010000001">
    <property type="protein sequence ID" value="MBO0651687.1"/>
    <property type="molecule type" value="Genomic_DNA"/>
</dbReference>
<protein>
    <submittedName>
        <fullName evidence="3">Glycerophosphoryl diester phosphodiesterase membrane domain-containing protein</fullName>
    </submittedName>
</protein>
<keyword evidence="1" id="KW-1133">Transmembrane helix</keyword>
<organism evidence="3 4">
    <name type="scientific">Streptomyces triculaminicus</name>
    <dbReference type="NCBI Taxonomy" id="2816232"/>
    <lineage>
        <taxon>Bacteria</taxon>
        <taxon>Bacillati</taxon>
        <taxon>Actinomycetota</taxon>
        <taxon>Actinomycetes</taxon>
        <taxon>Kitasatosporales</taxon>
        <taxon>Streptomycetaceae</taxon>
        <taxon>Streptomyces</taxon>
    </lineage>
</organism>
<proteinExistence type="predicted"/>
<keyword evidence="4" id="KW-1185">Reference proteome</keyword>